<evidence type="ECO:0000313" key="7">
    <source>
        <dbReference type="Proteomes" id="UP000638188"/>
    </source>
</evidence>
<comment type="caution">
    <text evidence="6">The sequence shown here is derived from an EMBL/GenBank/DDBJ whole genome shotgun (WGS) entry which is preliminary data.</text>
</comment>
<keyword evidence="7" id="KW-1185">Reference proteome</keyword>
<evidence type="ECO:0000256" key="3">
    <source>
        <dbReference type="ARBA" id="ARBA00023143"/>
    </source>
</evidence>
<protein>
    <recommendedName>
        <fullName evidence="8">C-di-GMP-binding flagellar brake protein YcgR, contains PilZNR and PilZ domains</fullName>
    </recommendedName>
</protein>
<keyword evidence="3" id="KW-0975">Bacterial flagellum</keyword>
<sequence>MSSLFNQEPGPQPPRDVRSPVEILSLLKNIQQHRDHLRVTFADRPQKFQSFIVQIDNATKTLWIDEMMPRDGDRFATAGEAFRVDAWHEGVHMRWHCPGVQRLMLDGVPTYCAPLPEEMVYHQKRGAFRAAVRRSMELSVHLGHSERNVALDGTLIDISATGCKARFSGDCTHQLPPGDLFERCSLELPESGRLNLSIEIRHAQYDSGSNETQVGLAFRQNQANVQRQIDRFVNYLQREARRLEKEDLF</sequence>
<evidence type="ECO:0000259" key="5">
    <source>
        <dbReference type="Pfam" id="PF07317"/>
    </source>
</evidence>
<keyword evidence="1" id="KW-0973">c-di-GMP</keyword>
<dbReference type="Proteomes" id="UP000638188">
    <property type="component" value="Unassembled WGS sequence"/>
</dbReference>
<accession>A0ABQ1NZ64</accession>
<feature type="domain" description="Type III secretion system flagellar brake protein YcgR PilZN" evidence="5">
    <location>
        <begin position="17"/>
        <end position="120"/>
    </location>
</feature>
<keyword evidence="2" id="KW-0547">Nucleotide-binding</keyword>
<dbReference type="InterPro" id="IPR009926">
    <property type="entry name" value="T3SS_YcgR_PilZN"/>
</dbReference>
<dbReference type="EMBL" id="BMFF01000001">
    <property type="protein sequence ID" value="GGC87703.1"/>
    <property type="molecule type" value="Genomic_DNA"/>
</dbReference>
<gene>
    <name evidence="6" type="ORF">GCM10007418_04330</name>
</gene>
<dbReference type="InterPro" id="IPR009875">
    <property type="entry name" value="PilZ_domain"/>
</dbReference>
<name>A0ABQ1NZ64_9GAMM</name>
<dbReference type="Pfam" id="PF07317">
    <property type="entry name" value="PilZN"/>
    <property type="match status" value="1"/>
</dbReference>
<dbReference type="InterPro" id="IPR012349">
    <property type="entry name" value="Split_barrel_FMN-bd"/>
</dbReference>
<evidence type="ECO:0000256" key="1">
    <source>
        <dbReference type="ARBA" id="ARBA00022636"/>
    </source>
</evidence>
<organism evidence="6 7">
    <name type="scientific">Halopseudomonas salina</name>
    <dbReference type="NCBI Taxonomy" id="1323744"/>
    <lineage>
        <taxon>Bacteria</taxon>
        <taxon>Pseudomonadati</taxon>
        <taxon>Pseudomonadota</taxon>
        <taxon>Gammaproteobacteria</taxon>
        <taxon>Pseudomonadales</taxon>
        <taxon>Pseudomonadaceae</taxon>
        <taxon>Halopseudomonas</taxon>
    </lineage>
</organism>
<dbReference type="RefSeq" id="WP_150277464.1">
    <property type="nucleotide sequence ID" value="NZ_BMFF01000001.1"/>
</dbReference>
<reference evidence="7" key="1">
    <citation type="journal article" date="2019" name="Int. J. Syst. Evol. Microbiol.">
        <title>The Global Catalogue of Microorganisms (GCM) 10K type strain sequencing project: providing services to taxonomists for standard genome sequencing and annotation.</title>
        <authorList>
            <consortium name="The Broad Institute Genomics Platform"/>
            <consortium name="The Broad Institute Genome Sequencing Center for Infectious Disease"/>
            <person name="Wu L."/>
            <person name="Ma J."/>
        </authorList>
    </citation>
    <scope>NUCLEOTIDE SEQUENCE [LARGE SCALE GENOMIC DNA]</scope>
    <source>
        <strain evidence="7">CGMCC 1.12482</strain>
    </source>
</reference>
<feature type="domain" description="PilZ" evidence="4">
    <location>
        <begin position="123"/>
        <end position="233"/>
    </location>
</feature>
<evidence type="ECO:0000259" key="4">
    <source>
        <dbReference type="Pfam" id="PF07238"/>
    </source>
</evidence>
<dbReference type="Pfam" id="PF07238">
    <property type="entry name" value="PilZ"/>
    <property type="match status" value="1"/>
</dbReference>
<dbReference type="Gene3D" id="2.30.110.10">
    <property type="entry name" value="Electron Transport, Fmn-binding Protein, Chain A"/>
    <property type="match status" value="1"/>
</dbReference>
<evidence type="ECO:0000256" key="2">
    <source>
        <dbReference type="ARBA" id="ARBA00022741"/>
    </source>
</evidence>
<evidence type="ECO:0008006" key="8">
    <source>
        <dbReference type="Google" id="ProtNLM"/>
    </source>
</evidence>
<proteinExistence type="predicted"/>
<dbReference type="Gene3D" id="2.40.10.220">
    <property type="entry name" value="predicted glycosyltransferase like domains"/>
    <property type="match status" value="1"/>
</dbReference>
<evidence type="ECO:0000313" key="6">
    <source>
        <dbReference type="EMBL" id="GGC87703.1"/>
    </source>
</evidence>